<dbReference type="Gene3D" id="3.40.50.300">
    <property type="entry name" value="P-loop containing nucleotide triphosphate hydrolases"/>
    <property type="match status" value="1"/>
</dbReference>
<dbReference type="CDD" id="cd00009">
    <property type="entry name" value="AAA"/>
    <property type="match status" value="1"/>
</dbReference>
<proteinExistence type="inferred from homology"/>
<dbReference type="GO" id="GO:0009360">
    <property type="term" value="C:DNA polymerase III complex"/>
    <property type="evidence" value="ECO:0007669"/>
    <property type="project" value="InterPro"/>
</dbReference>
<name>A0A842JA64_9BACT</name>
<evidence type="ECO:0000259" key="10">
    <source>
        <dbReference type="SMART" id="SM00382"/>
    </source>
</evidence>
<keyword evidence="5" id="KW-0862">Zinc</keyword>
<feature type="compositionally biased region" description="Polar residues" evidence="9">
    <location>
        <begin position="747"/>
        <end position="757"/>
    </location>
</feature>
<evidence type="ECO:0000313" key="12">
    <source>
        <dbReference type="Proteomes" id="UP000552683"/>
    </source>
</evidence>
<gene>
    <name evidence="11" type="ORF">H7R39_10585</name>
</gene>
<keyword evidence="4" id="KW-0547">Nucleotide-binding</keyword>
<dbReference type="RefSeq" id="WP_185899249.1">
    <property type="nucleotide sequence ID" value="NZ_JACLZK010000002.1"/>
</dbReference>
<dbReference type="InterPro" id="IPR045085">
    <property type="entry name" value="HLD_clamp_pol_III_gamma_tau"/>
</dbReference>
<evidence type="ECO:0000256" key="5">
    <source>
        <dbReference type="ARBA" id="ARBA00022833"/>
    </source>
</evidence>
<keyword evidence="11" id="KW-0808">Transferase</keyword>
<evidence type="ECO:0000256" key="1">
    <source>
        <dbReference type="ARBA" id="ARBA00006360"/>
    </source>
</evidence>
<evidence type="ECO:0000313" key="11">
    <source>
        <dbReference type="EMBL" id="MBC2883690.1"/>
    </source>
</evidence>
<dbReference type="Pfam" id="PF13177">
    <property type="entry name" value="DNA_pol3_delta2"/>
    <property type="match status" value="1"/>
</dbReference>
<dbReference type="InterPro" id="IPR027417">
    <property type="entry name" value="P-loop_NTPase"/>
</dbReference>
<dbReference type="GO" id="GO:0046872">
    <property type="term" value="F:metal ion binding"/>
    <property type="evidence" value="ECO:0007669"/>
    <property type="project" value="UniProtKB-KW"/>
</dbReference>
<feature type="compositionally biased region" description="Basic and acidic residues" evidence="9">
    <location>
        <begin position="685"/>
        <end position="695"/>
    </location>
</feature>
<dbReference type="EC" id="2.7.7.7" evidence="2"/>
<feature type="compositionally biased region" description="Polar residues" evidence="9">
    <location>
        <begin position="380"/>
        <end position="397"/>
    </location>
</feature>
<feature type="region of interest" description="Disordered" evidence="9">
    <location>
        <begin position="825"/>
        <end position="844"/>
    </location>
</feature>
<keyword evidence="6" id="KW-0067">ATP-binding</keyword>
<sequence>MLQALALRYRPRNFSELVGQEAVSTSLTHALDESRLTHAYLFSGLRGSGKTSSARIFSKALVCDHGPTSRPCEQCANCIAANEGRHIDIIEMDAASHRGIDDIKGLIEQTKYAPAIARFKIFIIDEVHMLSTPAFNALLKTLEEPPPYVKFILATTDPLKLPATVLSRTQHFRFRQISRPDVVAHLDFILNRENVPHEKEALKILARSGAGSLRDTLTLLDQAIIYAKGELTQSAVAQMLGLLDPQRIEEILALVMSGDKSAVSAAVAQLESYDAEMVIDEITANLKANFLAQSPKYSLLLYERFFRILSQARSMLSVSSDGGFVLGVMLFMMIEAINLKSIDEMIAVDAREKFADSQARVASNFAGGRSETARFAAPAQSGQISPSTDGSNLTGTNAAKLASQNGAALEQNLSAKTLTGSANLSAQTPQEPGGQTGAAKTPSPAYEAFLAKIYDRSFDLGECFKNCIEFLEFSDGCMSLASSAAGDDQKRLREGSKVILQILRSLFGESAKIKINPKQSPEIGGAEQKDAAANLTAESATNLDVERGGEVKFGGNETTSNHEGAKFDANGSEENLNQNAQAQESSNLTGNLFAGGSEGRTAMLSEQNLDAEFESGEQDEQAENLTPQTQSDILQAASDSAPSAQTNGGSPMGETEPLNLNENAANLTQNSQTQADLNQSTEPKFAPDFESMRDDTHDFGEAYSLKFKTDDGMSAGADLAFLDDELRRLESQNAAKTEQKPSAAAKFNQNSAPQTATFGEPPFDPDDVSEMFSEAAEYDDGLFEQDASEPVNAAVRQNLDTTNLSGKKFQNEENFKDSSLSEVNLNAQNPAPNLPTKTQADPKAVKNQAVLKEAKRLFGEPEILEI</sequence>
<feature type="region of interest" description="Disordered" evidence="9">
    <location>
        <begin position="732"/>
        <end position="779"/>
    </location>
</feature>
<comment type="catalytic activity">
    <reaction evidence="8">
        <text>DNA(n) + a 2'-deoxyribonucleoside 5'-triphosphate = DNA(n+1) + diphosphate</text>
        <dbReference type="Rhea" id="RHEA:22508"/>
        <dbReference type="Rhea" id="RHEA-COMP:17339"/>
        <dbReference type="Rhea" id="RHEA-COMP:17340"/>
        <dbReference type="ChEBI" id="CHEBI:33019"/>
        <dbReference type="ChEBI" id="CHEBI:61560"/>
        <dbReference type="ChEBI" id="CHEBI:173112"/>
        <dbReference type="EC" id="2.7.7.7"/>
    </reaction>
</comment>
<dbReference type="Gene3D" id="1.10.8.60">
    <property type="match status" value="1"/>
</dbReference>
<dbReference type="GO" id="GO:0003887">
    <property type="term" value="F:DNA-directed DNA polymerase activity"/>
    <property type="evidence" value="ECO:0007669"/>
    <property type="project" value="UniProtKB-KW"/>
</dbReference>
<dbReference type="Proteomes" id="UP000552683">
    <property type="component" value="Unassembled WGS sequence"/>
</dbReference>
<dbReference type="InterPro" id="IPR012763">
    <property type="entry name" value="DNA_pol_III_sug/sutau_N"/>
</dbReference>
<protein>
    <recommendedName>
        <fullName evidence="2">DNA-directed DNA polymerase</fullName>
        <ecNumber evidence="2">2.7.7.7</ecNumber>
    </recommendedName>
</protein>
<dbReference type="InterPro" id="IPR003593">
    <property type="entry name" value="AAA+_ATPase"/>
</dbReference>
<accession>A0A842JA64</accession>
<dbReference type="SMART" id="SM00382">
    <property type="entry name" value="AAA"/>
    <property type="match status" value="1"/>
</dbReference>
<dbReference type="SUPFAM" id="SSF52540">
    <property type="entry name" value="P-loop containing nucleoside triphosphate hydrolases"/>
    <property type="match status" value="1"/>
</dbReference>
<keyword evidence="3" id="KW-0479">Metal-binding</keyword>
<evidence type="ECO:0000256" key="6">
    <source>
        <dbReference type="ARBA" id="ARBA00022840"/>
    </source>
</evidence>
<dbReference type="Pfam" id="PF22608">
    <property type="entry name" value="DNAX_ATPase_lid"/>
    <property type="match status" value="1"/>
</dbReference>
<dbReference type="NCBIfam" id="TIGR02397">
    <property type="entry name" value="dnaX_nterm"/>
    <property type="match status" value="1"/>
</dbReference>
<feature type="region of interest" description="Disordered" evidence="9">
    <location>
        <begin position="670"/>
        <end position="695"/>
    </location>
</feature>
<organism evidence="11 12">
    <name type="scientific">Campylobacter massiliensis</name>
    <dbReference type="NCBI Taxonomy" id="2762557"/>
    <lineage>
        <taxon>Bacteria</taxon>
        <taxon>Pseudomonadati</taxon>
        <taxon>Campylobacterota</taxon>
        <taxon>Epsilonproteobacteria</taxon>
        <taxon>Campylobacterales</taxon>
        <taxon>Campylobacteraceae</taxon>
        <taxon>Campylobacter</taxon>
    </lineage>
</organism>
<keyword evidence="12" id="KW-1185">Reference proteome</keyword>
<dbReference type="AlphaFoldDB" id="A0A842JA64"/>
<dbReference type="CDD" id="cd18137">
    <property type="entry name" value="HLD_clamp_pol_III_gamma_tau"/>
    <property type="match status" value="1"/>
</dbReference>
<dbReference type="InterPro" id="IPR050238">
    <property type="entry name" value="DNA_Rep/Repair_Clamp_Loader"/>
</dbReference>
<dbReference type="NCBIfam" id="NF006280">
    <property type="entry name" value="PRK08451.1"/>
    <property type="match status" value="1"/>
</dbReference>
<evidence type="ECO:0000256" key="4">
    <source>
        <dbReference type="ARBA" id="ARBA00022741"/>
    </source>
</evidence>
<comment type="similarity">
    <text evidence="1">Belongs to the DnaX/STICHEL family.</text>
</comment>
<feature type="compositionally biased region" description="Polar residues" evidence="9">
    <location>
        <begin position="636"/>
        <end position="649"/>
    </location>
</feature>
<evidence type="ECO:0000256" key="9">
    <source>
        <dbReference type="SAM" id="MobiDB-lite"/>
    </source>
</evidence>
<keyword evidence="11" id="KW-0548">Nucleotidyltransferase</keyword>
<dbReference type="FunFam" id="3.40.50.300:FF:000014">
    <property type="entry name" value="DNA polymerase III subunit gamma/tau"/>
    <property type="match status" value="1"/>
</dbReference>
<feature type="region of interest" description="Disordered" evidence="9">
    <location>
        <begin position="376"/>
        <end position="397"/>
    </location>
</feature>
<dbReference type="GO" id="GO:0006261">
    <property type="term" value="P:DNA-templated DNA replication"/>
    <property type="evidence" value="ECO:0007669"/>
    <property type="project" value="TreeGrafter"/>
</dbReference>
<feature type="domain" description="AAA+ ATPase" evidence="10">
    <location>
        <begin position="36"/>
        <end position="178"/>
    </location>
</feature>
<evidence type="ECO:0000256" key="8">
    <source>
        <dbReference type="ARBA" id="ARBA00049244"/>
    </source>
</evidence>
<evidence type="ECO:0000256" key="2">
    <source>
        <dbReference type="ARBA" id="ARBA00012417"/>
    </source>
</evidence>
<dbReference type="PANTHER" id="PTHR11669">
    <property type="entry name" value="REPLICATION FACTOR C / DNA POLYMERASE III GAMMA-TAU SUBUNIT"/>
    <property type="match status" value="1"/>
</dbReference>
<evidence type="ECO:0000256" key="3">
    <source>
        <dbReference type="ARBA" id="ARBA00022723"/>
    </source>
</evidence>
<dbReference type="FunFam" id="1.10.8.60:FF:000013">
    <property type="entry name" value="DNA polymerase III subunit gamma/tau"/>
    <property type="match status" value="1"/>
</dbReference>
<evidence type="ECO:0000256" key="7">
    <source>
        <dbReference type="ARBA" id="ARBA00022932"/>
    </source>
</evidence>
<dbReference type="PANTHER" id="PTHR11669:SF0">
    <property type="entry name" value="PROTEIN STICHEL-LIKE 2"/>
    <property type="match status" value="1"/>
</dbReference>
<dbReference type="EMBL" id="JACLZK010000002">
    <property type="protein sequence ID" value="MBC2883690.1"/>
    <property type="molecule type" value="Genomic_DNA"/>
</dbReference>
<keyword evidence="7" id="KW-0239">DNA-directed DNA polymerase</keyword>
<feature type="compositionally biased region" description="Polar residues" evidence="9">
    <location>
        <begin position="671"/>
        <end position="682"/>
    </location>
</feature>
<feature type="region of interest" description="Disordered" evidence="9">
    <location>
        <begin position="636"/>
        <end position="658"/>
    </location>
</feature>
<feature type="compositionally biased region" description="Low complexity" evidence="9">
    <location>
        <begin position="825"/>
        <end position="835"/>
    </location>
</feature>
<feature type="region of interest" description="Disordered" evidence="9">
    <location>
        <begin position="537"/>
        <end position="571"/>
    </location>
</feature>
<reference evidence="11 12" key="1">
    <citation type="submission" date="2020-08" db="EMBL/GenBank/DDBJ databases">
        <title>Complete genome and description of Campylobacter massiliensis Marseille-Q3452 sp. nov.</title>
        <authorList>
            <person name="Antezack A."/>
        </authorList>
    </citation>
    <scope>NUCLEOTIDE SEQUENCE [LARGE SCALE GENOMIC DNA]</scope>
    <source>
        <strain evidence="11 12">Marseille-Q3452</strain>
    </source>
</reference>
<dbReference type="GO" id="GO:0005524">
    <property type="term" value="F:ATP binding"/>
    <property type="evidence" value="ECO:0007669"/>
    <property type="project" value="UniProtKB-KW"/>
</dbReference>
<comment type="caution">
    <text evidence="11">The sequence shown here is derived from an EMBL/GenBank/DDBJ whole genome shotgun (WGS) entry which is preliminary data.</text>
</comment>